<evidence type="ECO:0000256" key="1">
    <source>
        <dbReference type="SAM" id="MobiDB-lite"/>
    </source>
</evidence>
<dbReference type="EMBL" id="VSRR010066728">
    <property type="protein sequence ID" value="MPC84884.1"/>
    <property type="molecule type" value="Genomic_DNA"/>
</dbReference>
<name>A0A5B7IXI9_PORTR</name>
<protein>
    <submittedName>
        <fullName evidence="2">Uncharacterized protein</fullName>
    </submittedName>
</protein>
<evidence type="ECO:0000313" key="2">
    <source>
        <dbReference type="EMBL" id="MPC84884.1"/>
    </source>
</evidence>
<reference evidence="2 3" key="1">
    <citation type="submission" date="2019-05" db="EMBL/GenBank/DDBJ databases">
        <title>Another draft genome of Portunus trituberculatus and its Hox gene families provides insights of decapod evolution.</title>
        <authorList>
            <person name="Jeong J.-H."/>
            <person name="Song I."/>
            <person name="Kim S."/>
            <person name="Choi T."/>
            <person name="Kim D."/>
            <person name="Ryu S."/>
            <person name="Kim W."/>
        </authorList>
    </citation>
    <scope>NUCLEOTIDE SEQUENCE [LARGE SCALE GENOMIC DNA]</scope>
    <source>
        <tissue evidence="2">Muscle</tissue>
    </source>
</reference>
<accession>A0A5B7IXI9</accession>
<dbReference type="Proteomes" id="UP000324222">
    <property type="component" value="Unassembled WGS sequence"/>
</dbReference>
<keyword evidence="3" id="KW-1185">Reference proteome</keyword>
<feature type="region of interest" description="Disordered" evidence="1">
    <location>
        <begin position="29"/>
        <end position="68"/>
    </location>
</feature>
<dbReference type="AlphaFoldDB" id="A0A5B7IXI9"/>
<sequence>MTHTHTKQPSSRCVEACCATHGYNISSPPDLPQPIHATPHTSMVTPLKAPRTDRHHSAIPSMVRPINS</sequence>
<organism evidence="2 3">
    <name type="scientific">Portunus trituberculatus</name>
    <name type="common">Swimming crab</name>
    <name type="synonym">Neptunus trituberculatus</name>
    <dbReference type="NCBI Taxonomy" id="210409"/>
    <lineage>
        <taxon>Eukaryota</taxon>
        <taxon>Metazoa</taxon>
        <taxon>Ecdysozoa</taxon>
        <taxon>Arthropoda</taxon>
        <taxon>Crustacea</taxon>
        <taxon>Multicrustacea</taxon>
        <taxon>Malacostraca</taxon>
        <taxon>Eumalacostraca</taxon>
        <taxon>Eucarida</taxon>
        <taxon>Decapoda</taxon>
        <taxon>Pleocyemata</taxon>
        <taxon>Brachyura</taxon>
        <taxon>Eubrachyura</taxon>
        <taxon>Portunoidea</taxon>
        <taxon>Portunidae</taxon>
        <taxon>Portuninae</taxon>
        <taxon>Portunus</taxon>
    </lineage>
</organism>
<comment type="caution">
    <text evidence="2">The sequence shown here is derived from an EMBL/GenBank/DDBJ whole genome shotgun (WGS) entry which is preliminary data.</text>
</comment>
<gene>
    <name evidence="2" type="ORF">E2C01_079635</name>
</gene>
<proteinExistence type="predicted"/>
<evidence type="ECO:0000313" key="3">
    <source>
        <dbReference type="Proteomes" id="UP000324222"/>
    </source>
</evidence>